<dbReference type="PANTHER" id="PTHR22916">
    <property type="entry name" value="GLYCOSYLTRANSFERASE"/>
    <property type="match status" value="1"/>
</dbReference>
<evidence type="ECO:0000313" key="2">
    <source>
        <dbReference type="EMBL" id="GEM76056.1"/>
    </source>
</evidence>
<evidence type="ECO:0000313" key="3">
    <source>
        <dbReference type="Proteomes" id="UP000321922"/>
    </source>
</evidence>
<evidence type="ECO:0000259" key="1">
    <source>
        <dbReference type="Pfam" id="PF00535"/>
    </source>
</evidence>
<comment type="caution">
    <text evidence="2">The sequence shown here is derived from an EMBL/GenBank/DDBJ whole genome shotgun (WGS) entry which is preliminary data.</text>
</comment>
<dbReference type="SUPFAM" id="SSF53448">
    <property type="entry name" value="Nucleotide-diphospho-sugar transferases"/>
    <property type="match status" value="1"/>
</dbReference>
<dbReference type="RefSeq" id="WP_050567355.1">
    <property type="nucleotide sequence ID" value="NZ_BAOJ01000063.1"/>
</dbReference>
<dbReference type="EMBL" id="BJXJ01000019">
    <property type="protein sequence ID" value="GEM76056.1"/>
    <property type="molecule type" value="Genomic_DNA"/>
</dbReference>
<feature type="domain" description="Glycosyltransferase 2-like" evidence="1">
    <location>
        <begin position="5"/>
        <end position="170"/>
    </location>
</feature>
<dbReference type="OrthoDB" id="9802649at2"/>
<accession>A0A511QFY7</accession>
<dbReference type="InterPro" id="IPR001173">
    <property type="entry name" value="Glyco_trans_2-like"/>
</dbReference>
<sequence>MIKVSFVLLAYNQSKFIESAIRSALEQDYESIEFIFSDDCSSDDTFEIIEKTCAQYPNKNIILNKNKKNIGIAEHFNVAMAKATGELIAIAAGDDISLSSRVSKAVECFNQNEKISFLSFNDEKIDENGKSIGRLSRLDGDLRFSISDYTSGKKIMASGASRVFRRSLFDTFNGLDSLCPTEDTPFLLRGLYLGDGMVINSPGIYYRIHDNSLSAPTNIVKMKHERIKKQYLKDIEIARKLDLISDQNLKLVNNWIEYISLKKDKAASKGIRKIGIRFKLLFNQVSLNKRFKFK</sequence>
<reference evidence="2 3" key="1">
    <citation type="submission" date="2019-07" db="EMBL/GenBank/DDBJ databases">
        <title>Whole genome shotgun sequence of Vibrio sagamiensis NBRC 104589.</title>
        <authorList>
            <person name="Hosoyama A."/>
            <person name="Uohara A."/>
            <person name="Ohji S."/>
            <person name="Ichikawa N."/>
        </authorList>
    </citation>
    <scope>NUCLEOTIDE SEQUENCE [LARGE SCALE GENOMIC DNA]</scope>
    <source>
        <strain evidence="2 3">NBRC 104589</strain>
    </source>
</reference>
<dbReference type="InterPro" id="IPR029044">
    <property type="entry name" value="Nucleotide-diphossugar_trans"/>
</dbReference>
<dbReference type="AlphaFoldDB" id="A0A511QFY7"/>
<protein>
    <recommendedName>
        <fullName evidence="1">Glycosyltransferase 2-like domain-containing protein</fullName>
    </recommendedName>
</protein>
<name>A0A511QFY7_9VIBR</name>
<dbReference type="GO" id="GO:0016758">
    <property type="term" value="F:hexosyltransferase activity"/>
    <property type="evidence" value="ECO:0007669"/>
    <property type="project" value="UniProtKB-ARBA"/>
</dbReference>
<dbReference type="Proteomes" id="UP000321922">
    <property type="component" value="Unassembled WGS sequence"/>
</dbReference>
<keyword evidence="3" id="KW-1185">Reference proteome</keyword>
<organism evidence="2 3">
    <name type="scientific">Vibrio sagamiensis NBRC 104589</name>
    <dbReference type="NCBI Taxonomy" id="1219064"/>
    <lineage>
        <taxon>Bacteria</taxon>
        <taxon>Pseudomonadati</taxon>
        <taxon>Pseudomonadota</taxon>
        <taxon>Gammaproteobacteria</taxon>
        <taxon>Vibrionales</taxon>
        <taxon>Vibrionaceae</taxon>
        <taxon>Vibrio</taxon>
    </lineage>
</organism>
<dbReference type="Pfam" id="PF00535">
    <property type="entry name" value="Glycos_transf_2"/>
    <property type="match status" value="1"/>
</dbReference>
<dbReference type="Gene3D" id="3.90.550.10">
    <property type="entry name" value="Spore Coat Polysaccharide Biosynthesis Protein SpsA, Chain A"/>
    <property type="match status" value="1"/>
</dbReference>
<dbReference type="PANTHER" id="PTHR22916:SF3">
    <property type="entry name" value="UDP-GLCNAC:BETAGAL BETA-1,3-N-ACETYLGLUCOSAMINYLTRANSFERASE-LIKE PROTEIN 1"/>
    <property type="match status" value="1"/>
</dbReference>
<gene>
    <name evidence="2" type="ORF">VSA01S_21680</name>
</gene>
<proteinExistence type="predicted"/>